<dbReference type="SUPFAM" id="SSF55821">
    <property type="entry name" value="YrdC/RibB"/>
    <property type="match status" value="1"/>
</dbReference>
<gene>
    <name evidence="9" type="primary">tsaC</name>
    <name evidence="11" type="ORF">D5R81_14515</name>
</gene>
<evidence type="ECO:0000313" key="12">
    <source>
        <dbReference type="Proteomes" id="UP000273022"/>
    </source>
</evidence>
<sequence length="176" mass="19116">MPVIQSGGIIAYPTEAVYGLGCDPDNLAALNRLLILKDRPWQKGLIIVASDWEQLTDYVDFAKMTDEQMTEAKSKWPGPVTQVMPAKASVSSKLKGSFNTIAVRISAHSIVQQLCQSLGKPLVSTSANLAGEPPALSIEQIEHVFEHQLDAIILGELGNQNQPSRIIDVLTGQVLR</sequence>
<evidence type="ECO:0000313" key="11">
    <source>
        <dbReference type="EMBL" id="RJY10537.1"/>
    </source>
</evidence>
<dbReference type="GO" id="GO:0005524">
    <property type="term" value="F:ATP binding"/>
    <property type="evidence" value="ECO:0007669"/>
    <property type="project" value="UniProtKB-UniRule"/>
</dbReference>
<reference evidence="11 12" key="1">
    <citation type="submission" date="2018-09" db="EMBL/GenBank/DDBJ databases">
        <title>Phylogeny of the Shewanellaceae, and recommendation for two new genera, Pseudoshewanella and Parashewanella.</title>
        <authorList>
            <person name="Wang G."/>
        </authorList>
    </citation>
    <scope>NUCLEOTIDE SEQUENCE [LARGE SCALE GENOMIC DNA]</scope>
    <source>
        <strain evidence="11 12">KCTC 22492</strain>
    </source>
</reference>
<evidence type="ECO:0000256" key="7">
    <source>
        <dbReference type="ARBA" id="ARBA00022840"/>
    </source>
</evidence>
<dbReference type="NCBIfam" id="TIGR00057">
    <property type="entry name" value="L-threonylcarbamoyladenylate synthase"/>
    <property type="match status" value="1"/>
</dbReference>
<organism evidence="11 12">
    <name type="scientific">Parashewanella spongiae</name>
    <dbReference type="NCBI Taxonomy" id="342950"/>
    <lineage>
        <taxon>Bacteria</taxon>
        <taxon>Pseudomonadati</taxon>
        <taxon>Pseudomonadota</taxon>
        <taxon>Gammaproteobacteria</taxon>
        <taxon>Alteromonadales</taxon>
        <taxon>Shewanellaceae</taxon>
        <taxon>Parashewanella</taxon>
    </lineage>
</organism>
<dbReference type="InterPro" id="IPR023535">
    <property type="entry name" value="TC-AMP_synthase"/>
</dbReference>
<comment type="subcellular location">
    <subcellularLocation>
        <location evidence="1 9">Cytoplasm</location>
    </subcellularLocation>
</comment>
<comment type="caution">
    <text evidence="11">The sequence shown here is derived from an EMBL/GenBank/DDBJ whole genome shotgun (WGS) entry which is preliminary data.</text>
</comment>
<comment type="function">
    <text evidence="9">Required for the formation of a threonylcarbamoyl group on adenosine at position 37 (t(6)A37) in tRNAs that read codons beginning with adenine. Catalyzes the conversion of L-threonine, HCO(3)(-)/CO(2) and ATP to give threonylcarbamoyl-AMP (TC-AMP) as the acyladenylate intermediate, with the release of diphosphate.</text>
</comment>
<keyword evidence="4 9" id="KW-0819">tRNA processing</keyword>
<dbReference type="InterPro" id="IPR006070">
    <property type="entry name" value="Sua5-like_dom"/>
</dbReference>
<evidence type="ECO:0000256" key="2">
    <source>
        <dbReference type="ARBA" id="ARBA00022490"/>
    </source>
</evidence>
<dbReference type="FunFam" id="3.90.870.10:FF:000004">
    <property type="entry name" value="Threonylcarbamoyl-AMP synthase"/>
    <property type="match status" value="1"/>
</dbReference>
<dbReference type="OrthoDB" id="9814580at2"/>
<evidence type="ECO:0000259" key="10">
    <source>
        <dbReference type="PROSITE" id="PS51163"/>
    </source>
</evidence>
<evidence type="ECO:0000256" key="6">
    <source>
        <dbReference type="ARBA" id="ARBA00022741"/>
    </source>
</evidence>
<dbReference type="AlphaFoldDB" id="A0A3A6U3M3"/>
<keyword evidence="5 9" id="KW-0548">Nucleotidyltransferase</keyword>
<dbReference type="GO" id="GO:0061710">
    <property type="term" value="F:L-threonylcarbamoyladenylate synthase"/>
    <property type="evidence" value="ECO:0007669"/>
    <property type="project" value="UniProtKB-EC"/>
</dbReference>
<comment type="similarity">
    <text evidence="9">Belongs to the SUA5 family. TsaC subfamily.</text>
</comment>
<comment type="catalytic activity">
    <reaction evidence="8 9">
        <text>L-threonine + hydrogencarbonate + ATP = L-threonylcarbamoyladenylate + diphosphate + H2O</text>
        <dbReference type="Rhea" id="RHEA:36407"/>
        <dbReference type="ChEBI" id="CHEBI:15377"/>
        <dbReference type="ChEBI" id="CHEBI:17544"/>
        <dbReference type="ChEBI" id="CHEBI:30616"/>
        <dbReference type="ChEBI" id="CHEBI:33019"/>
        <dbReference type="ChEBI" id="CHEBI:57926"/>
        <dbReference type="ChEBI" id="CHEBI:73682"/>
        <dbReference type="EC" id="2.7.7.87"/>
    </reaction>
</comment>
<keyword evidence="12" id="KW-1185">Reference proteome</keyword>
<dbReference type="GO" id="GO:0005737">
    <property type="term" value="C:cytoplasm"/>
    <property type="evidence" value="ECO:0007669"/>
    <property type="project" value="UniProtKB-SubCell"/>
</dbReference>
<keyword evidence="2 9" id="KW-0963">Cytoplasm</keyword>
<evidence type="ECO:0000256" key="5">
    <source>
        <dbReference type="ARBA" id="ARBA00022695"/>
    </source>
</evidence>
<evidence type="ECO:0000256" key="4">
    <source>
        <dbReference type="ARBA" id="ARBA00022694"/>
    </source>
</evidence>
<dbReference type="PROSITE" id="PS51163">
    <property type="entry name" value="YRDC"/>
    <property type="match status" value="1"/>
</dbReference>
<dbReference type="GO" id="GO:0006450">
    <property type="term" value="P:regulation of translational fidelity"/>
    <property type="evidence" value="ECO:0007669"/>
    <property type="project" value="TreeGrafter"/>
</dbReference>
<keyword evidence="7 9" id="KW-0067">ATP-binding</keyword>
<dbReference type="Gene3D" id="3.90.870.10">
    <property type="entry name" value="DHBP synthase"/>
    <property type="match status" value="1"/>
</dbReference>
<evidence type="ECO:0000256" key="8">
    <source>
        <dbReference type="ARBA" id="ARBA00048366"/>
    </source>
</evidence>
<protein>
    <recommendedName>
        <fullName evidence="9">Threonylcarbamoyl-AMP synthase</fullName>
        <shortName evidence="9">TC-AMP synthase</shortName>
        <ecNumber evidence="9">2.7.7.87</ecNumber>
    </recommendedName>
    <alternativeName>
        <fullName evidence="9">L-threonylcarbamoyladenylate synthase</fullName>
    </alternativeName>
    <alternativeName>
        <fullName evidence="9">t(6)A37 threonylcarbamoyladenosine biosynthesis protein TsaC</fullName>
    </alternativeName>
    <alternativeName>
        <fullName evidence="9">tRNA threonylcarbamoyladenosine biosynthesis protein TsaC</fullName>
    </alternativeName>
</protein>
<name>A0A3A6U3M3_9GAMM</name>
<dbReference type="Pfam" id="PF01300">
    <property type="entry name" value="Sua5_yciO_yrdC"/>
    <property type="match status" value="1"/>
</dbReference>
<keyword evidence="3 9" id="KW-0808">Transferase</keyword>
<evidence type="ECO:0000256" key="9">
    <source>
        <dbReference type="HAMAP-Rule" id="MF_01852"/>
    </source>
</evidence>
<dbReference type="EMBL" id="QYYH01000102">
    <property type="protein sequence ID" value="RJY10537.1"/>
    <property type="molecule type" value="Genomic_DNA"/>
</dbReference>
<dbReference type="PANTHER" id="PTHR17490">
    <property type="entry name" value="SUA5"/>
    <property type="match status" value="1"/>
</dbReference>
<dbReference type="InterPro" id="IPR017945">
    <property type="entry name" value="DHBP_synth_RibB-like_a/b_dom"/>
</dbReference>
<proteinExistence type="inferred from homology"/>
<dbReference type="Proteomes" id="UP000273022">
    <property type="component" value="Unassembled WGS sequence"/>
</dbReference>
<evidence type="ECO:0000256" key="1">
    <source>
        <dbReference type="ARBA" id="ARBA00004496"/>
    </source>
</evidence>
<dbReference type="GO" id="GO:0002949">
    <property type="term" value="P:tRNA threonylcarbamoyladenosine modification"/>
    <property type="evidence" value="ECO:0007669"/>
    <property type="project" value="UniProtKB-UniRule"/>
</dbReference>
<dbReference type="GO" id="GO:0003725">
    <property type="term" value="F:double-stranded RNA binding"/>
    <property type="evidence" value="ECO:0007669"/>
    <property type="project" value="InterPro"/>
</dbReference>
<keyword evidence="6 9" id="KW-0547">Nucleotide-binding</keyword>
<accession>A0A3A6U3M3</accession>
<dbReference type="PANTHER" id="PTHR17490:SF18">
    <property type="entry name" value="THREONYLCARBAMOYL-AMP SYNTHASE"/>
    <property type="match status" value="1"/>
</dbReference>
<feature type="domain" description="YrdC-like" evidence="10">
    <location>
        <begin position="1"/>
        <end position="176"/>
    </location>
</feature>
<dbReference type="InterPro" id="IPR050156">
    <property type="entry name" value="TC-AMP_synthase_SUA5"/>
</dbReference>
<evidence type="ECO:0000256" key="3">
    <source>
        <dbReference type="ARBA" id="ARBA00022679"/>
    </source>
</evidence>
<dbReference type="EC" id="2.7.7.87" evidence="9"/>
<dbReference type="HAMAP" id="MF_01852">
    <property type="entry name" value="TsaC"/>
    <property type="match status" value="1"/>
</dbReference>
<dbReference type="GO" id="GO:0000049">
    <property type="term" value="F:tRNA binding"/>
    <property type="evidence" value="ECO:0007669"/>
    <property type="project" value="TreeGrafter"/>
</dbReference>